<evidence type="ECO:0000256" key="1">
    <source>
        <dbReference type="ARBA" id="ARBA00004123"/>
    </source>
</evidence>
<comment type="subcellular location">
    <subcellularLocation>
        <location evidence="1">Nucleus</location>
    </subcellularLocation>
</comment>
<proteinExistence type="predicted"/>
<dbReference type="OrthoDB" id="2309723at2759"/>
<dbReference type="Proteomes" id="UP000799118">
    <property type="component" value="Unassembled WGS sequence"/>
</dbReference>
<dbReference type="PANTHER" id="PTHR47338:SF29">
    <property type="entry name" value="ZN(2)-C6 FUNGAL-TYPE DOMAIN-CONTAINING PROTEIN"/>
    <property type="match status" value="1"/>
</dbReference>
<evidence type="ECO:0000259" key="7">
    <source>
        <dbReference type="Pfam" id="PF04082"/>
    </source>
</evidence>
<dbReference type="GO" id="GO:0000981">
    <property type="term" value="F:DNA-binding transcription factor activity, RNA polymerase II-specific"/>
    <property type="evidence" value="ECO:0007669"/>
    <property type="project" value="InterPro"/>
</dbReference>
<evidence type="ECO:0000313" key="8">
    <source>
        <dbReference type="EMBL" id="KAE9398715.1"/>
    </source>
</evidence>
<feature type="domain" description="Xylanolytic transcriptional activator regulatory" evidence="7">
    <location>
        <begin position="168"/>
        <end position="338"/>
    </location>
</feature>
<keyword evidence="4" id="KW-0804">Transcription</keyword>
<sequence>MPRRRNSVPASELHNVPESFVDALLTMQLRYISTSNGSNVVGIKESTVMDLSNPNARICRLAPYCQEELLVQIADVEKFKNCDYADETTEAQSLQDQISILEARIQELESGETNTTSKVTGYNLQETGSEVYLYAAPSSVQLSASGFEDIPPVLSRMLMHNFIHKSCSLCFFLDRERFKYSVLNETEGERPTFALLNTSYLWGMLLSSSEHPPEQEAILVSRALQSSAHALSENHPQKVLQCIQSEVLLANYFYRAGRTFEGKYHATAAASLILSSGTHKIRTSSPDTSGYLATSNVNPLTEPSDAIEEGERINVFWAVLALDAFWNTVHGVPSSIPYTSPMTRVDTPWPRMMEEYTRAPFDAQFRSSHTIERFLSGALDSGIPNSVTSPKANFARAAILFERATFTGLQLYNTIPSKLQFSRHSHSEIVASLLPPDRTLGAPLEYQFCMHSLAHAADIQLHLPFASQNNISRTRIFAAAKAIVNLIDNWGHVFENDFVDPMLAVIWTIACNVFIDESIQMQYAEACTLCERVMSAMERHPFPLMSCVL</sequence>
<keyword evidence="3" id="KW-0805">Transcription regulation</keyword>
<dbReference type="CDD" id="cd12148">
    <property type="entry name" value="fungal_TF_MHR"/>
    <property type="match status" value="1"/>
</dbReference>
<dbReference type="GO" id="GO:0003677">
    <property type="term" value="F:DNA binding"/>
    <property type="evidence" value="ECO:0007669"/>
    <property type="project" value="InterPro"/>
</dbReference>
<evidence type="ECO:0000256" key="4">
    <source>
        <dbReference type="ARBA" id="ARBA00023163"/>
    </source>
</evidence>
<dbReference type="Pfam" id="PF04082">
    <property type="entry name" value="Fungal_trans"/>
    <property type="match status" value="1"/>
</dbReference>
<dbReference type="GO" id="GO:0005634">
    <property type="term" value="C:nucleus"/>
    <property type="evidence" value="ECO:0007669"/>
    <property type="project" value="UniProtKB-SubCell"/>
</dbReference>
<keyword evidence="9" id="KW-1185">Reference proteome</keyword>
<dbReference type="PANTHER" id="PTHR47338">
    <property type="entry name" value="ZN(II)2CYS6 TRANSCRIPTION FACTOR (EUROFUNG)-RELATED"/>
    <property type="match status" value="1"/>
</dbReference>
<keyword evidence="5" id="KW-0539">Nucleus</keyword>
<dbReference type="AlphaFoldDB" id="A0A6A4HPK1"/>
<dbReference type="InterPro" id="IPR050815">
    <property type="entry name" value="TF_fung"/>
</dbReference>
<dbReference type="GO" id="GO:0006351">
    <property type="term" value="P:DNA-templated transcription"/>
    <property type="evidence" value="ECO:0007669"/>
    <property type="project" value="InterPro"/>
</dbReference>
<evidence type="ECO:0000313" key="9">
    <source>
        <dbReference type="Proteomes" id="UP000799118"/>
    </source>
</evidence>
<name>A0A6A4HPK1_9AGAR</name>
<dbReference type="InterPro" id="IPR007219">
    <property type="entry name" value="XnlR_reg_dom"/>
</dbReference>
<keyword evidence="6" id="KW-0175">Coiled coil</keyword>
<reference evidence="8" key="1">
    <citation type="journal article" date="2019" name="Environ. Microbiol.">
        <title>Fungal ecological strategies reflected in gene transcription - a case study of two litter decomposers.</title>
        <authorList>
            <person name="Barbi F."/>
            <person name="Kohler A."/>
            <person name="Barry K."/>
            <person name="Baskaran P."/>
            <person name="Daum C."/>
            <person name="Fauchery L."/>
            <person name="Ihrmark K."/>
            <person name="Kuo A."/>
            <person name="LaButti K."/>
            <person name="Lipzen A."/>
            <person name="Morin E."/>
            <person name="Grigoriev I.V."/>
            <person name="Henrissat B."/>
            <person name="Lindahl B."/>
            <person name="Martin F."/>
        </authorList>
    </citation>
    <scope>NUCLEOTIDE SEQUENCE</scope>
    <source>
        <strain evidence="8">JB14</strain>
    </source>
</reference>
<gene>
    <name evidence="8" type="ORF">BT96DRAFT_994641</name>
</gene>
<protein>
    <recommendedName>
        <fullName evidence="7">Xylanolytic transcriptional activator regulatory domain-containing protein</fullName>
    </recommendedName>
</protein>
<evidence type="ECO:0000256" key="2">
    <source>
        <dbReference type="ARBA" id="ARBA00022723"/>
    </source>
</evidence>
<keyword evidence="2" id="KW-0479">Metal-binding</keyword>
<organism evidence="8 9">
    <name type="scientific">Gymnopus androsaceus JB14</name>
    <dbReference type="NCBI Taxonomy" id="1447944"/>
    <lineage>
        <taxon>Eukaryota</taxon>
        <taxon>Fungi</taxon>
        <taxon>Dikarya</taxon>
        <taxon>Basidiomycota</taxon>
        <taxon>Agaricomycotina</taxon>
        <taxon>Agaricomycetes</taxon>
        <taxon>Agaricomycetidae</taxon>
        <taxon>Agaricales</taxon>
        <taxon>Marasmiineae</taxon>
        <taxon>Omphalotaceae</taxon>
        <taxon>Gymnopus</taxon>
    </lineage>
</organism>
<dbReference type="EMBL" id="ML769479">
    <property type="protein sequence ID" value="KAE9398715.1"/>
    <property type="molecule type" value="Genomic_DNA"/>
</dbReference>
<evidence type="ECO:0000256" key="5">
    <source>
        <dbReference type="ARBA" id="ARBA00023242"/>
    </source>
</evidence>
<accession>A0A6A4HPK1</accession>
<evidence type="ECO:0000256" key="3">
    <source>
        <dbReference type="ARBA" id="ARBA00023015"/>
    </source>
</evidence>
<dbReference type="GO" id="GO:0008270">
    <property type="term" value="F:zinc ion binding"/>
    <property type="evidence" value="ECO:0007669"/>
    <property type="project" value="InterPro"/>
</dbReference>
<evidence type="ECO:0000256" key="6">
    <source>
        <dbReference type="SAM" id="Coils"/>
    </source>
</evidence>
<feature type="coiled-coil region" evidence="6">
    <location>
        <begin position="84"/>
        <end position="111"/>
    </location>
</feature>